<dbReference type="PATRIC" id="fig|671143.5.peg.722"/>
<accession>D5MM07</accession>
<dbReference type="STRING" id="671143.DAMO_0832"/>
<evidence type="ECO:0000256" key="2">
    <source>
        <dbReference type="SAM" id="Phobius"/>
    </source>
</evidence>
<gene>
    <name evidence="3" type="ORF">DAMO_0832</name>
</gene>
<evidence type="ECO:0000256" key="1">
    <source>
        <dbReference type="PROSITE-ProRule" id="PRU00339"/>
    </source>
</evidence>
<dbReference type="InterPro" id="IPR019734">
    <property type="entry name" value="TPR_rpt"/>
</dbReference>
<dbReference type="Proteomes" id="UP000006898">
    <property type="component" value="Chromosome"/>
</dbReference>
<dbReference type="HOGENOM" id="CLU_825600_0_0_0"/>
<keyword evidence="2" id="KW-0472">Membrane</keyword>
<feature type="repeat" description="TPR" evidence="1">
    <location>
        <begin position="272"/>
        <end position="305"/>
    </location>
</feature>
<dbReference type="InterPro" id="IPR011990">
    <property type="entry name" value="TPR-like_helical_dom_sf"/>
</dbReference>
<dbReference type="Gene3D" id="1.25.40.10">
    <property type="entry name" value="Tetratricopeptide repeat domain"/>
    <property type="match status" value="1"/>
</dbReference>
<keyword evidence="2" id="KW-0812">Transmembrane</keyword>
<dbReference type="SUPFAM" id="SSF48452">
    <property type="entry name" value="TPR-like"/>
    <property type="match status" value="1"/>
</dbReference>
<keyword evidence="1" id="KW-0802">TPR repeat</keyword>
<dbReference type="eggNOG" id="COG4235">
    <property type="taxonomic scope" value="Bacteria"/>
</dbReference>
<name>D5MM07_METO1</name>
<feature type="transmembrane region" description="Helical" evidence="2">
    <location>
        <begin position="101"/>
        <end position="121"/>
    </location>
</feature>
<dbReference type="PROSITE" id="PS50005">
    <property type="entry name" value="TPR"/>
    <property type="match status" value="1"/>
</dbReference>
<keyword evidence="2" id="KW-1133">Transmembrane helix</keyword>
<sequence length="336" mass="37580">MWGVDYSKGANFLLLGPYMLFGPDGRPDHDYYQHIAVSLTAFQFGFLGAYVYLIGDLVRAYFILDLTPQVFVASTIRVITGSLLALVTSFMTGYMSKEVNISLPLISFFFGYFPETALILIQKKVAGWIGLGETKYHAIPLSRLPGMSYAHETRLIREGYDNVENLATVRPLDLMLRTGFTHRQVRQWIAQAWLYSHMREDYEEFVKQTGITGADELAELLDKGNVGSTTPEEYLSAATGDKYTHKIAALCRLVGKWKERADRPLSLSPQYTRALFDKGQALKAKGDTKGAIEVFQRFLALVPPDSDDAKQVKEWIAKLGKSGRSTPNTGDEPGKP</sequence>
<organism evidence="3 4">
    <name type="scientific">Methylomirabilis oxygeniifera</name>
    <dbReference type="NCBI Taxonomy" id="671143"/>
    <lineage>
        <taxon>Bacteria</taxon>
        <taxon>Candidatus Methylomirabilota</taxon>
        <taxon>Candidatus Methylomirabilia</taxon>
        <taxon>Candidatus Methylomirabilales</taxon>
        <taxon>Candidatus Methylomirabilaceae</taxon>
        <taxon>Candidatus Methylomirabilis</taxon>
    </lineage>
</organism>
<feature type="transmembrane region" description="Helical" evidence="2">
    <location>
        <begin position="31"/>
        <end position="54"/>
    </location>
</feature>
<evidence type="ECO:0000313" key="4">
    <source>
        <dbReference type="Proteomes" id="UP000006898"/>
    </source>
</evidence>
<dbReference type="EMBL" id="FP565575">
    <property type="protein sequence ID" value="CBE67893.1"/>
    <property type="molecule type" value="Genomic_DNA"/>
</dbReference>
<proteinExistence type="predicted"/>
<dbReference type="AlphaFoldDB" id="D5MM07"/>
<protein>
    <submittedName>
        <fullName evidence="3">Uncharacterized protein</fullName>
    </submittedName>
</protein>
<dbReference type="KEGG" id="mox:DAMO_0832"/>
<evidence type="ECO:0000313" key="3">
    <source>
        <dbReference type="EMBL" id="CBE67893.1"/>
    </source>
</evidence>
<feature type="transmembrane region" description="Helical" evidence="2">
    <location>
        <begin position="75"/>
        <end position="95"/>
    </location>
</feature>
<reference evidence="3 4" key="1">
    <citation type="journal article" date="2010" name="Nature">
        <title>Nitrite-driven anaerobic methane oxidation by oxygenic bacteria.</title>
        <authorList>
            <person name="Ettwig K.F."/>
            <person name="Butler M.K."/>
            <person name="Le Paslier D."/>
            <person name="Pelletier E."/>
            <person name="Mangenot S."/>
            <person name="Kuypers M.M.M."/>
            <person name="Schreiber F."/>
            <person name="Dutilh B.E."/>
            <person name="Zedelius J."/>
            <person name="de Beer D."/>
            <person name="Gloerich J."/>
            <person name="Wessels H.J.C.T."/>
            <person name="van Allen T."/>
            <person name="Luesken F."/>
            <person name="Wu M."/>
            <person name="van de Pas-Schoonen K.T."/>
            <person name="Op den Camp H.J.M."/>
            <person name="Janssen-Megens E.M."/>
            <person name="Francoijs K-J."/>
            <person name="Stunnenberg H."/>
            <person name="Weissenbach J."/>
            <person name="Jetten M.S.M."/>
            <person name="Strous M."/>
        </authorList>
    </citation>
    <scope>NUCLEOTIDE SEQUENCE [LARGE SCALE GENOMIC DNA]</scope>
</reference>
<dbReference type="Gene3D" id="1.10.150.20">
    <property type="entry name" value="5' to 3' exonuclease, C-terminal subdomain"/>
    <property type="match status" value="1"/>
</dbReference>